<keyword evidence="1 5" id="KW-0479">Metal-binding</keyword>
<dbReference type="PANTHER" id="PTHR11358">
    <property type="entry name" value="ARGINASE/AGMATINASE"/>
    <property type="match status" value="1"/>
</dbReference>
<dbReference type="GO" id="GO:0008783">
    <property type="term" value="F:agmatinase activity"/>
    <property type="evidence" value="ECO:0007669"/>
    <property type="project" value="TreeGrafter"/>
</dbReference>
<dbReference type="GO" id="GO:0019556">
    <property type="term" value="P:L-histidine catabolic process to glutamate and formamide"/>
    <property type="evidence" value="ECO:0007669"/>
    <property type="project" value="UniProtKB-UniRule"/>
</dbReference>
<dbReference type="GO" id="GO:0033389">
    <property type="term" value="P:putrescine biosynthetic process from arginine, via agmatine"/>
    <property type="evidence" value="ECO:0007669"/>
    <property type="project" value="TreeGrafter"/>
</dbReference>
<keyword evidence="2 5" id="KW-0378">Hydrolase</keyword>
<evidence type="ECO:0000256" key="1">
    <source>
        <dbReference type="ARBA" id="ARBA00022723"/>
    </source>
</evidence>
<evidence type="ECO:0000256" key="6">
    <source>
        <dbReference type="NCBIfam" id="TIGR01227"/>
    </source>
</evidence>
<dbReference type="Proteomes" id="UP000182569">
    <property type="component" value="Chromosome"/>
</dbReference>
<comment type="function">
    <text evidence="5">Catalyzes the conversion of N-formimidoyl-L-glutamate to L-glutamate and formamide.</text>
</comment>
<dbReference type="NCBIfam" id="TIGR01227">
    <property type="entry name" value="hutG"/>
    <property type="match status" value="1"/>
</dbReference>
<feature type="binding site" evidence="5">
    <location>
        <position position="258"/>
    </location>
    <ligand>
        <name>Mn(2+)</name>
        <dbReference type="ChEBI" id="CHEBI:29035"/>
        <label>2</label>
    </ligand>
</feature>
<proteinExistence type="inferred from homology"/>
<feature type="binding site" evidence="7">
    <location>
        <position position="260"/>
    </location>
    <ligand>
        <name>Mn(2+)</name>
        <dbReference type="ChEBI" id="CHEBI:29035"/>
        <label>1</label>
    </ligand>
</feature>
<gene>
    <name evidence="5" type="primary">hutG</name>
    <name evidence="9" type="ORF">A7L45_08085</name>
</gene>
<feature type="binding site" evidence="5">
    <location>
        <position position="166"/>
    </location>
    <ligand>
        <name>Mn(2+)</name>
        <dbReference type="ChEBI" id="CHEBI:29035"/>
        <label>2</label>
    </ligand>
</feature>
<dbReference type="EMBL" id="CP015756">
    <property type="protein sequence ID" value="APC40029.1"/>
    <property type="molecule type" value="Genomic_DNA"/>
</dbReference>
<name>A0A1J0GFC6_9CLOT</name>
<dbReference type="UniPathway" id="UPA00379">
    <property type="reaction ID" value="UER00552"/>
</dbReference>
<comment type="cofactor">
    <cofactor evidence="5 7">
        <name>Mn(2+)</name>
        <dbReference type="ChEBI" id="CHEBI:29035"/>
    </cofactor>
    <text evidence="5 7">Binds 2 manganese ions per subunit.</text>
</comment>
<evidence type="ECO:0000256" key="5">
    <source>
        <dbReference type="HAMAP-Rule" id="MF_00737"/>
    </source>
</evidence>
<dbReference type="InterPro" id="IPR005923">
    <property type="entry name" value="HutG"/>
</dbReference>
<feature type="binding site" evidence="5 7">
    <location>
        <position position="170"/>
    </location>
    <ligand>
        <name>Mn(2+)</name>
        <dbReference type="ChEBI" id="CHEBI:29035"/>
        <label>1</label>
    </ligand>
</feature>
<dbReference type="GO" id="GO:0019557">
    <property type="term" value="P:L-histidine catabolic process to glutamate and formate"/>
    <property type="evidence" value="ECO:0007669"/>
    <property type="project" value="UniProtKB-UniPathway"/>
</dbReference>
<keyword evidence="4 5" id="KW-0464">Manganese</keyword>
<evidence type="ECO:0000256" key="3">
    <source>
        <dbReference type="ARBA" id="ARBA00022808"/>
    </source>
</evidence>
<dbReference type="KEGG" id="ceu:A7L45_08085"/>
<dbReference type="Gene3D" id="3.40.800.10">
    <property type="entry name" value="Ureohydrolase domain"/>
    <property type="match status" value="1"/>
</dbReference>
<dbReference type="OrthoDB" id="9788689at2"/>
<evidence type="ECO:0000256" key="2">
    <source>
        <dbReference type="ARBA" id="ARBA00022801"/>
    </source>
</evidence>
<dbReference type="AlphaFoldDB" id="A0A1J0GFC6"/>
<dbReference type="STRING" id="1552.A7L45_08085"/>
<evidence type="ECO:0000256" key="4">
    <source>
        <dbReference type="ARBA" id="ARBA00023211"/>
    </source>
</evidence>
<dbReference type="InterPro" id="IPR006035">
    <property type="entry name" value="Ureohydrolase"/>
</dbReference>
<dbReference type="Pfam" id="PF00491">
    <property type="entry name" value="Arginase"/>
    <property type="match status" value="1"/>
</dbReference>
<keyword evidence="3 5" id="KW-0369">Histidine metabolism</keyword>
<accession>A0A1J0GFC6</accession>
<evidence type="ECO:0000256" key="7">
    <source>
        <dbReference type="PIRSR" id="PIRSR036979-1"/>
    </source>
</evidence>
<feature type="binding site" evidence="7">
    <location>
        <position position="168"/>
    </location>
    <ligand>
        <name>Mn(2+)</name>
        <dbReference type="ChEBI" id="CHEBI:29035"/>
        <label>1</label>
    </ligand>
</feature>
<organism evidence="9 10">
    <name type="scientific">Clostridium estertheticum subsp. estertheticum</name>
    <dbReference type="NCBI Taxonomy" id="1552"/>
    <lineage>
        <taxon>Bacteria</taxon>
        <taxon>Bacillati</taxon>
        <taxon>Bacillota</taxon>
        <taxon>Clostridia</taxon>
        <taxon>Eubacteriales</taxon>
        <taxon>Clostridiaceae</taxon>
        <taxon>Clostridium</taxon>
    </lineage>
</organism>
<reference evidence="10" key="1">
    <citation type="journal article" date="2016" name="Front. Microbiol.">
        <title>Complete Genome Sequence of Clostridium estertheticum DSM 8809, a Microbe Identified in Spoiled Vacuum Packed Beef.</title>
        <authorList>
            <person name="Yu Z."/>
            <person name="Gunn L."/>
            <person name="Brennan E."/>
            <person name="Reid R."/>
            <person name="Wall P.G."/>
            <person name="Gaora O.P."/>
            <person name="Hurley D."/>
            <person name="Bolton D."/>
            <person name="Fanning S."/>
        </authorList>
    </citation>
    <scope>NUCLEOTIDE SEQUENCE [LARGE SCALE GENOMIC DNA]</scope>
    <source>
        <strain evidence="10">DSM 8809</strain>
    </source>
</reference>
<dbReference type="GO" id="GO:0030145">
    <property type="term" value="F:manganese ion binding"/>
    <property type="evidence" value="ECO:0007669"/>
    <property type="project" value="UniProtKB-UniRule"/>
</dbReference>
<dbReference type="PANTHER" id="PTHR11358:SF35">
    <property type="entry name" value="FORMIMIDOYLGLUTAMASE"/>
    <property type="match status" value="1"/>
</dbReference>
<comment type="catalytic activity">
    <reaction evidence="5">
        <text>N-formimidoyl-L-glutamate + H2O = formamide + L-glutamate</text>
        <dbReference type="Rhea" id="RHEA:22492"/>
        <dbReference type="ChEBI" id="CHEBI:15377"/>
        <dbReference type="ChEBI" id="CHEBI:16397"/>
        <dbReference type="ChEBI" id="CHEBI:29985"/>
        <dbReference type="ChEBI" id="CHEBI:58928"/>
        <dbReference type="EC" id="3.5.3.8"/>
    </reaction>
</comment>
<dbReference type="SUPFAM" id="SSF52768">
    <property type="entry name" value="Arginase/deacetylase"/>
    <property type="match status" value="1"/>
</dbReference>
<feature type="binding site" evidence="5">
    <location>
        <position position="260"/>
    </location>
    <ligand>
        <name>Mn(2+)</name>
        <dbReference type="ChEBI" id="CHEBI:29035"/>
        <label>2</label>
    </ligand>
</feature>
<feature type="binding site" evidence="5 7">
    <location>
        <position position="258"/>
    </location>
    <ligand>
        <name>Mn(2+)</name>
        <dbReference type="ChEBI" id="CHEBI:29035"/>
        <label>1</label>
    </ligand>
</feature>
<dbReference type="InterPro" id="IPR023696">
    <property type="entry name" value="Ureohydrolase_dom_sf"/>
</dbReference>
<keyword evidence="10" id="KW-1185">Reference proteome</keyword>
<dbReference type="PIRSF" id="PIRSF036979">
    <property type="entry name" value="Arginase"/>
    <property type="match status" value="1"/>
</dbReference>
<sequence length="340" mass="38183">MFDKNYKITNEGVWQGRTDSESNYDAFRWHQCVKIIDLKRDDLILYTGKLGFAFIGFCCDEGVRRNGGRTGAANGPKSIRKELSNLPCDFSKEVKLFDVGDICCEDCTLEESQDLLSKAIKKVLSLNLFPIVLGGGHEVAFGNYMGTLDYLSQRSKKPNIGIINFDAHFDLRPCTQVTSSGTMFRQIADICIKRELEYSYLCIGVQKHSNTIDLFKTADTLGVKYMLAKDIIDNDNWKLMEDIDDFIKLKDYLYVTICSDVFSTAFAPGVSSSQPLGLDPERVLKFLKYILRSNKVVSFDIAEVSPRFDQDDVTANLAAVLIFSVVNTICGINRLSASSY</sequence>
<dbReference type="CDD" id="cd09988">
    <property type="entry name" value="Formimidoylglutamase"/>
    <property type="match status" value="1"/>
</dbReference>
<evidence type="ECO:0000256" key="8">
    <source>
        <dbReference type="PROSITE-ProRule" id="PRU00742"/>
    </source>
</evidence>
<dbReference type="HAMAP" id="MF_00737">
    <property type="entry name" value="Formimidoylglutam"/>
    <property type="match status" value="1"/>
</dbReference>
<evidence type="ECO:0000313" key="9">
    <source>
        <dbReference type="EMBL" id="APC40029.1"/>
    </source>
</evidence>
<protein>
    <recommendedName>
        <fullName evidence="5 6">Formimidoylglutamase</fullName>
        <ecNumber evidence="5 6">3.5.3.8</ecNumber>
    </recommendedName>
    <alternativeName>
        <fullName evidence="5">Formiminoglutamase</fullName>
    </alternativeName>
    <alternativeName>
        <fullName evidence="5">Formiminoglutamate hydrolase</fullName>
    </alternativeName>
</protein>
<feature type="binding site" evidence="5 7">
    <location>
        <position position="166"/>
    </location>
    <ligand>
        <name>Mn(2+)</name>
        <dbReference type="ChEBI" id="CHEBI:29035"/>
        <label>1</label>
    </ligand>
</feature>
<comment type="similarity">
    <text evidence="5 8">Belongs to the arginase family.</text>
</comment>
<dbReference type="PROSITE" id="PS51409">
    <property type="entry name" value="ARGINASE_2"/>
    <property type="match status" value="1"/>
</dbReference>
<comment type="pathway">
    <text evidence="5">Amino-acid degradation; L-histidine degradation into L-glutamate; L-glutamate from N-formimidoyl-L-glutamate (hydrolase route): step 1/1.</text>
</comment>
<dbReference type="RefSeq" id="WP_071612323.1">
    <property type="nucleotide sequence ID" value="NZ_CP015756.1"/>
</dbReference>
<dbReference type="EC" id="3.5.3.8" evidence="5 6"/>
<evidence type="ECO:0000313" key="10">
    <source>
        <dbReference type="Proteomes" id="UP000182569"/>
    </source>
</evidence>
<dbReference type="GO" id="GO:0050415">
    <property type="term" value="F:formimidoylglutamase activity"/>
    <property type="evidence" value="ECO:0007669"/>
    <property type="project" value="UniProtKB-UniRule"/>
</dbReference>
<feature type="binding site" evidence="5">
    <location>
        <position position="168"/>
    </location>
    <ligand>
        <name>Mn(2+)</name>
        <dbReference type="ChEBI" id="CHEBI:29035"/>
        <label>2</label>
    </ligand>
</feature>
<feature type="binding site" evidence="5 7">
    <location>
        <position position="137"/>
    </location>
    <ligand>
        <name>Mn(2+)</name>
        <dbReference type="ChEBI" id="CHEBI:29035"/>
        <label>1</label>
    </ligand>
</feature>